<organism evidence="7 8">
    <name type="scientific">Halalkalicoccus paucihalophilus</name>
    <dbReference type="NCBI Taxonomy" id="1008153"/>
    <lineage>
        <taxon>Archaea</taxon>
        <taxon>Methanobacteriati</taxon>
        <taxon>Methanobacteriota</taxon>
        <taxon>Stenosarchaea group</taxon>
        <taxon>Halobacteria</taxon>
        <taxon>Halobacteriales</taxon>
        <taxon>Halococcaceae</taxon>
        <taxon>Halalkalicoccus</taxon>
    </lineage>
</organism>
<protein>
    <submittedName>
        <fullName evidence="7">Zinc transporter ZitB</fullName>
    </submittedName>
</protein>
<evidence type="ECO:0000256" key="5">
    <source>
        <dbReference type="SAM" id="Phobius"/>
    </source>
</evidence>
<dbReference type="Gene3D" id="1.20.1510.10">
    <property type="entry name" value="Cation efflux protein transmembrane domain"/>
    <property type="match status" value="1"/>
</dbReference>
<gene>
    <name evidence="7" type="primary">zitB</name>
    <name evidence="7" type="ORF">HAPAU_05280</name>
</gene>
<keyword evidence="4 5" id="KW-0472">Membrane</keyword>
<evidence type="ECO:0000259" key="6">
    <source>
        <dbReference type="Pfam" id="PF01545"/>
    </source>
</evidence>
<evidence type="ECO:0000256" key="1">
    <source>
        <dbReference type="ARBA" id="ARBA00004141"/>
    </source>
</evidence>
<comment type="subcellular location">
    <subcellularLocation>
        <location evidence="1">Membrane</location>
        <topology evidence="1">Multi-pass membrane protein</topology>
    </subcellularLocation>
</comment>
<dbReference type="InterPro" id="IPR050681">
    <property type="entry name" value="CDF/SLC30A"/>
</dbReference>
<dbReference type="GO" id="GO:0005886">
    <property type="term" value="C:plasma membrane"/>
    <property type="evidence" value="ECO:0007669"/>
    <property type="project" value="TreeGrafter"/>
</dbReference>
<dbReference type="GO" id="GO:0005385">
    <property type="term" value="F:zinc ion transmembrane transporter activity"/>
    <property type="evidence" value="ECO:0007669"/>
    <property type="project" value="TreeGrafter"/>
</dbReference>
<evidence type="ECO:0000256" key="4">
    <source>
        <dbReference type="ARBA" id="ARBA00023136"/>
    </source>
</evidence>
<dbReference type="NCBIfam" id="TIGR01297">
    <property type="entry name" value="CDF"/>
    <property type="match status" value="1"/>
</dbReference>
<keyword evidence="2 5" id="KW-0812">Transmembrane</keyword>
<keyword evidence="8" id="KW-1185">Reference proteome</keyword>
<evidence type="ECO:0000256" key="2">
    <source>
        <dbReference type="ARBA" id="ARBA00022692"/>
    </source>
</evidence>
<evidence type="ECO:0000313" key="8">
    <source>
        <dbReference type="Proteomes" id="UP000075321"/>
    </source>
</evidence>
<dbReference type="PATRIC" id="fig|1008153.3.peg.527"/>
<dbReference type="RefSeq" id="WP_066379122.1">
    <property type="nucleotide sequence ID" value="NZ_LTAZ01000001.1"/>
</dbReference>
<name>A0A151AJP5_9EURY</name>
<feature type="domain" description="Cation efflux protein transmembrane" evidence="6">
    <location>
        <begin position="2"/>
        <end position="82"/>
    </location>
</feature>
<evidence type="ECO:0000256" key="3">
    <source>
        <dbReference type="ARBA" id="ARBA00022989"/>
    </source>
</evidence>
<feature type="transmembrane region" description="Helical" evidence="5">
    <location>
        <begin position="56"/>
        <end position="75"/>
    </location>
</feature>
<dbReference type="PANTHER" id="PTHR11562:SF17">
    <property type="entry name" value="RE54080P-RELATED"/>
    <property type="match status" value="1"/>
</dbReference>
<reference evidence="7 8" key="1">
    <citation type="submission" date="2016-02" db="EMBL/GenBank/DDBJ databases">
        <title>Genome sequence of Halalkalicoccus paucihalophilus DSM 24557.</title>
        <authorList>
            <person name="Poehlein A."/>
            <person name="Daniel R."/>
        </authorList>
    </citation>
    <scope>NUCLEOTIDE SEQUENCE [LARGE SCALE GENOMIC DNA]</scope>
    <source>
        <strain evidence="7 8">DSM 24557</strain>
    </source>
</reference>
<dbReference type="InterPro" id="IPR002524">
    <property type="entry name" value="Cation_efflux"/>
</dbReference>
<dbReference type="AlphaFoldDB" id="A0A151AJP5"/>
<dbReference type="Proteomes" id="UP000075321">
    <property type="component" value="Unassembled WGS sequence"/>
</dbReference>
<dbReference type="PANTHER" id="PTHR11562">
    <property type="entry name" value="CATION EFFLUX PROTEIN/ ZINC TRANSPORTER"/>
    <property type="match status" value="1"/>
</dbReference>
<proteinExistence type="predicted"/>
<accession>A0A151AJP5</accession>
<keyword evidence="3 5" id="KW-1133">Transmembrane helix</keyword>
<dbReference type="EMBL" id="LTAZ01000001">
    <property type="protein sequence ID" value="KYH27853.1"/>
    <property type="molecule type" value="Genomic_DNA"/>
</dbReference>
<dbReference type="SUPFAM" id="SSF161111">
    <property type="entry name" value="Cation efflux protein transmembrane domain-like"/>
    <property type="match status" value="1"/>
</dbReference>
<dbReference type="Pfam" id="PF01545">
    <property type="entry name" value="Cation_efflux"/>
    <property type="match status" value="1"/>
</dbReference>
<dbReference type="InterPro" id="IPR058533">
    <property type="entry name" value="Cation_efflux_TM"/>
</dbReference>
<sequence>MIELAGALYAGSLTLLADAVHMLTDSASLGLALFAAWVATRPADAKRTYGYQRTEVLGALANGLLLVVTVGYIVYEAIGRFRDPPAV</sequence>
<evidence type="ECO:0000313" key="7">
    <source>
        <dbReference type="EMBL" id="KYH27853.1"/>
    </source>
</evidence>
<comment type="caution">
    <text evidence="7">The sequence shown here is derived from an EMBL/GenBank/DDBJ whole genome shotgun (WGS) entry which is preliminary data.</text>
</comment>
<dbReference type="InterPro" id="IPR027469">
    <property type="entry name" value="Cation_efflux_TMD_sf"/>
</dbReference>